<dbReference type="Gene3D" id="3.10.450.10">
    <property type="match status" value="1"/>
</dbReference>
<feature type="region of interest" description="Disordered" evidence="3">
    <location>
        <begin position="1"/>
        <end position="30"/>
    </location>
</feature>
<comment type="caution">
    <text evidence="5">The sequence shown here is derived from an EMBL/GenBank/DDBJ whole genome shotgun (WGS) entry which is preliminary data.</text>
</comment>
<gene>
    <name evidence="5" type="ORF">Tsubulata_049984</name>
</gene>
<reference evidence="5" key="2">
    <citation type="journal article" date="2023" name="Plants (Basel)">
        <title>Annotation of the Turnera subulata (Passifloraceae) Draft Genome Reveals the S-Locus Evolved after the Divergence of Turneroideae from Passifloroideae in a Stepwise Manner.</title>
        <authorList>
            <person name="Henning P.M."/>
            <person name="Roalson E.H."/>
            <person name="Mir W."/>
            <person name="McCubbin A.G."/>
            <person name="Shore J.S."/>
        </authorList>
    </citation>
    <scope>NUCLEOTIDE SEQUENCE</scope>
    <source>
        <strain evidence="5">F60SS</strain>
    </source>
</reference>
<organism evidence="5 6">
    <name type="scientific">Turnera subulata</name>
    <dbReference type="NCBI Taxonomy" id="218843"/>
    <lineage>
        <taxon>Eukaryota</taxon>
        <taxon>Viridiplantae</taxon>
        <taxon>Streptophyta</taxon>
        <taxon>Embryophyta</taxon>
        <taxon>Tracheophyta</taxon>
        <taxon>Spermatophyta</taxon>
        <taxon>Magnoliopsida</taxon>
        <taxon>eudicotyledons</taxon>
        <taxon>Gunneridae</taxon>
        <taxon>Pentapetalae</taxon>
        <taxon>rosids</taxon>
        <taxon>fabids</taxon>
        <taxon>Malpighiales</taxon>
        <taxon>Passifloraceae</taxon>
        <taxon>Turnera</taxon>
    </lineage>
</organism>
<evidence type="ECO:0000313" key="6">
    <source>
        <dbReference type="Proteomes" id="UP001141552"/>
    </source>
</evidence>
<dbReference type="AlphaFoldDB" id="A0A9Q0GBI8"/>
<dbReference type="Pfam" id="PF00031">
    <property type="entry name" value="Cystatin"/>
    <property type="match status" value="1"/>
</dbReference>
<evidence type="ECO:0000256" key="1">
    <source>
        <dbReference type="ARBA" id="ARBA00022690"/>
    </source>
</evidence>
<keyword evidence="1" id="KW-0646">Protease inhibitor</keyword>
<keyword evidence="2" id="KW-0789">Thiol protease inhibitor</keyword>
<dbReference type="Proteomes" id="UP001141552">
    <property type="component" value="Unassembled WGS sequence"/>
</dbReference>
<name>A0A9Q0GBI8_9ROSI</name>
<dbReference type="PANTHER" id="PTHR31260:SF28">
    <property type="entry name" value="CYSTATIN DOMAIN PROTEIN"/>
    <property type="match status" value="1"/>
</dbReference>
<feature type="compositionally biased region" description="Basic and acidic residues" evidence="3">
    <location>
        <begin position="21"/>
        <end position="30"/>
    </location>
</feature>
<evidence type="ECO:0000256" key="2">
    <source>
        <dbReference type="ARBA" id="ARBA00022704"/>
    </source>
</evidence>
<dbReference type="InterPro" id="IPR046350">
    <property type="entry name" value="Cystatin_sf"/>
</dbReference>
<sequence>MAMTSPSASIDLESPPPGKRQKVDDDNKEDREGYIVLEGKYDYGESLFSDLDCVDDEEEGLYTLYVVYYDDGDKPHEKVSAYMKQIAETEGFDIDDSPDAFFGSIRPLDLQLHVEYCKYVMKCLDYAIAQNNANPVKPKLEFVTVKKANFSPCAGIIYYITFVAKHVTLGKNFTFQAKVLYGIGGCLKVLIFRPLYKSPGRYEMDQEGSVKHVEYWEGILELWCETDQGGLVKHLGVEYWEEIQELRQ</sequence>
<feature type="non-terminal residue" evidence="5">
    <location>
        <position position="1"/>
    </location>
</feature>
<evidence type="ECO:0000259" key="4">
    <source>
        <dbReference type="Pfam" id="PF00031"/>
    </source>
</evidence>
<dbReference type="PANTHER" id="PTHR31260">
    <property type="entry name" value="CYSTATIN/MONELLIN SUPERFAMILY PROTEIN"/>
    <property type="match status" value="1"/>
</dbReference>
<dbReference type="SUPFAM" id="SSF54403">
    <property type="entry name" value="Cystatin/monellin"/>
    <property type="match status" value="1"/>
</dbReference>
<feature type="domain" description="Cystatin" evidence="4">
    <location>
        <begin position="120"/>
        <end position="177"/>
    </location>
</feature>
<dbReference type="OrthoDB" id="1625419at2759"/>
<dbReference type="EMBL" id="JAKUCV010001362">
    <property type="protein sequence ID" value="KAJ4846701.1"/>
    <property type="molecule type" value="Genomic_DNA"/>
</dbReference>
<dbReference type="InterPro" id="IPR000010">
    <property type="entry name" value="Cystatin_dom"/>
</dbReference>
<proteinExistence type="predicted"/>
<dbReference type="GO" id="GO:0004869">
    <property type="term" value="F:cysteine-type endopeptidase inhibitor activity"/>
    <property type="evidence" value="ECO:0007669"/>
    <property type="project" value="UniProtKB-KW"/>
</dbReference>
<evidence type="ECO:0000313" key="5">
    <source>
        <dbReference type="EMBL" id="KAJ4846701.1"/>
    </source>
</evidence>
<protein>
    <recommendedName>
        <fullName evidence="4">Cystatin domain-containing protein</fullName>
    </recommendedName>
</protein>
<evidence type="ECO:0000256" key="3">
    <source>
        <dbReference type="SAM" id="MobiDB-lite"/>
    </source>
</evidence>
<dbReference type="InterPro" id="IPR006462">
    <property type="entry name" value="MS5"/>
</dbReference>
<accession>A0A9Q0GBI8</accession>
<keyword evidence="6" id="KW-1185">Reference proteome</keyword>
<reference evidence="5" key="1">
    <citation type="submission" date="2022-02" db="EMBL/GenBank/DDBJ databases">
        <authorList>
            <person name="Henning P.M."/>
            <person name="McCubbin A.G."/>
            <person name="Shore J.S."/>
        </authorList>
    </citation>
    <scope>NUCLEOTIDE SEQUENCE</scope>
    <source>
        <strain evidence="5">F60SS</strain>
        <tissue evidence="5">Leaves</tissue>
    </source>
</reference>